<keyword evidence="1" id="KW-0812">Transmembrane</keyword>
<sequence>MHTVTLALEGAWKVLVAGLLLGAGLPTIFAVGVRALAHGHNGDSDTQAVARPGPNAVGWSVAVVCFAVVVAAAGLGITYIVASGLGQQLSFEHIYPTLVHKK</sequence>
<dbReference type="AlphaFoldDB" id="A0A927RA62"/>
<organism evidence="2 3">
    <name type="scientific">Actinopolymorpha pittospori</name>
    <dbReference type="NCBI Taxonomy" id="648752"/>
    <lineage>
        <taxon>Bacteria</taxon>
        <taxon>Bacillati</taxon>
        <taxon>Actinomycetota</taxon>
        <taxon>Actinomycetes</taxon>
        <taxon>Propionibacteriales</taxon>
        <taxon>Actinopolymorphaceae</taxon>
        <taxon>Actinopolymorpha</taxon>
    </lineage>
</organism>
<evidence type="ECO:0000313" key="3">
    <source>
        <dbReference type="Proteomes" id="UP000638648"/>
    </source>
</evidence>
<feature type="transmembrane region" description="Helical" evidence="1">
    <location>
        <begin position="12"/>
        <end position="37"/>
    </location>
</feature>
<keyword evidence="3" id="KW-1185">Reference proteome</keyword>
<evidence type="ECO:0000256" key="1">
    <source>
        <dbReference type="SAM" id="Phobius"/>
    </source>
</evidence>
<dbReference type="RefSeq" id="WP_192749187.1">
    <property type="nucleotide sequence ID" value="NZ_BAABJL010000017.1"/>
</dbReference>
<evidence type="ECO:0000313" key="2">
    <source>
        <dbReference type="EMBL" id="MBE1604695.1"/>
    </source>
</evidence>
<accession>A0A927RA62</accession>
<keyword evidence="1" id="KW-0472">Membrane</keyword>
<comment type="caution">
    <text evidence="2">The sequence shown here is derived from an EMBL/GenBank/DDBJ whole genome shotgun (WGS) entry which is preliminary data.</text>
</comment>
<gene>
    <name evidence="2" type="ORF">HEB94_001543</name>
</gene>
<dbReference type="EMBL" id="JADBEM010000001">
    <property type="protein sequence ID" value="MBE1604695.1"/>
    <property type="molecule type" value="Genomic_DNA"/>
</dbReference>
<reference evidence="2" key="1">
    <citation type="submission" date="2020-10" db="EMBL/GenBank/DDBJ databases">
        <title>Sequencing the genomes of 1000 actinobacteria strains.</title>
        <authorList>
            <person name="Klenk H.-P."/>
        </authorList>
    </citation>
    <scope>NUCLEOTIDE SEQUENCE</scope>
    <source>
        <strain evidence="2">DSM 45354</strain>
    </source>
</reference>
<evidence type="ECO:0008006" key="4">
    <source>
        <dbReference type="Google" id="ProtNLM"/>
    </source>
</evidence>
<keyword evidence="1" id="KW-1133">Transmembrane helix</keyword>
<proteinExistence type="predicted"/>
<name>A0A927RA62_9ACTN</name>
<feature type="transmembrane region" description="Helical" evidence="1">
    <location>
        <begin position="57"/>
        <end position="82"/>
    </location>
</feature>
<protein>
    <recommendedName>
        <fullName evidence="4">Transmembrane protein</fullName>
    </recommendedName>
</protein>
<dbReference type="Proteomes" id="UP000638648">
    <property type="component" value="Unassembled WGS sequence"/>
</dbReference>